<dbReference type="EMBL" id="JADBEJ010000005">
    <property type="protein sequence ID" value="MBE1577706.1"/>
    <property type="molecule type" value="Genomic_DNA"/>
</dbReference>
<evidence type="ECO:0000259" key="3">
    <source>
        <dbReference type="Pfam" id="PF20148"/>
    </source>
</evidence>
<dbReference type="Pfam" id="PF20148">
    <property type="entry name" value="DUF6531"/>
    <property type="match status" value="1"/>
</dbReference>
<feature type="chain" id="PRO_5047524795" description="DUF6531 domain-containing protein" evidence="2">
    <location>
        <begin position="36"/>
        <end position="1110"/>
    </location>
</feature>
<dbReference type="RefSeq" id="WP_225949839.1">
    <property type="nucleotide sequence ID" value="NZ_JADBEJ010000005.1"/>
</dbReference>
<protein>
    <recommendedName>
        <fullName evidence="3">DUF6531 domain-containing protein</fullName>
    </recommendedName>
</protein>
<evidence type="ECO:0000313" key="4">
    <source>
        <dbReference type="EMBL" id="MBE1577706.1"/>
    </source>
</evidence>
<feature type="domain" description="DUF6531" evidence="3">
    <location>
        <begin position="375"/>
        <end position="446"/>
    </location>
</feature>
<name>A0ABR9LC74_9PSEU</name>
<keyword evidence="5" id="KW-1185">Reference proteome</keyword>
<evidence type="ECO:0000256" key="1">
    <source>
        <dbReference type="SAM" id="MobiDB-lite"/>
    </source>
</evidence>
<evidence type="ECO:0000313" key="5">
    <source>
        <dbReference type="Proteomes" id="UP000656548"/>
    </source>
</evidence>
<proteinExistence type="predicted"/>
<gene>
    <name evidence="4" type="ORF">H4W30_004766</name>
</gene>
<evidence type="ECO:0000256" key="2">
    <source>
        <dbReference type="SAM" id="SignalP"/>
    </source>
</evidence>
<organism evidence="4 5">
    <name type="scientific">Amycolatopsis roodepoortensis</name>
    <dbReference type="NCBI Taxonomy" id="700274"/>
    <lineage>
        <taxon>Bacteria</taxon>
        <taxon>Bacillati</taxon>
        <taxon>Actinomycetota</taxon>
        <taxon>Actinomycetes</taxon>
        <taxon>Pseudonocardiales</taxon>
        <taxon>Pseudonocardiaceae</taxon>
        <taxon>Amycolatopsis</taxon>
    </lineage>
</organism>
<sequence length="1110" mass="120675">MVRRAVVCLLRFLLVLSLTVGVVVALPAATASAVAAGGVDKPLNSVPDQPDVDPVKVSVPSEETPKLPPAGSAARKSVDDALAAGDAAAARVKQELTPVRVEGAAAQPVEVKLAQRQAAAPSCGDGGPPYDLKWENLGVTVQPFLPTGGRVKLRLTMVGVGDLPAGSAFVSYHLGGASGLPWVKYDGNPSQDITVPFKQGQALELEAPLAGLKPGSHFVAWDVFVKGYGWLSEKGVCSLSVFYNVANRAPNISVLGPPNGGTALTRSPSLAAVANDPDGYPFANPRYLFTVCTDQAMKTDCETSGWQDHWAYQVPDGYASWNQTIWWKVEVTDGALNTVTPAMAVTVVPPAPDQWRTVGSGMNLSTVRGTVLPFGMYTRQAVDLEVRTEPTPKLRVSRGYSSAATTAGLVGAMGRGWMSFFDSQASWDNAKQALTITFPDGRQQVFGKNSDGTFAARGDTGSSNTVKQVSGVYEVKAGDGEVLRFDATYGQLREIVVRPALYNKTISITRDDQGRIVGLGQFNSGRQVSVEWYPPGGEGNCRSRELIKSITSEAPAPGEAPIRVEYRYTSCDRLAEVCRVGIGCEKYAYDDQARLIGGATRAGRPLDRVTYRAAGSPEVSRVDTAADSDQSTTFTYYSLPVSEPAQSDYLDHVNRWGGRTVQTFDGKDETYLFDKLNRLVELDHAPIRANPQTVVYRYWSYSPYTGRLETFFDENFHTTHIIPNPNGDVATRWTNRKVDDVVGTNYKYNYTVPLDDPRYGTMLESYPYDQSTKPYEPETYQYAAHNGLLLAKTMAHETGAPAGVERYSYTQGTEAPEDLLFSVTNASGTVIYDRNRAGDVVGIRNTVTGARTGFERDNLGRMTAKAEYSAAFPHGVRTTYRYDAADNIVGEVYPETTDAVTGEKHQRVVTREFDADGLLQSENNVDAPASARWRAAHPGQATADPYTRTTTFRYHPDGKLAERVGPHNAKFSYEYHRGLLENVWRPDGNVDVHLYDPKGRLTTVERRSTDGVVRPMAKYGYDPAGYKTSEWTRPDGSRVTPTAGMECPSAPPGSSRPPRSQPSGKSSCGGAPMTRWATSSRKPQLREPAPPPANTPWQGRFSNRSSTPPA</sequence>
<feature type="compositionally biased region" description="Low complexity" evidence="1">
    <location>
        <begin position="1056"/>
        <end position="1066"/>
    </location>
</feature>
<feature type="region of interest" description="Disordered" evidence="1">
    <location>
        <begin position="1023"/>
        <end position="1110"/>
    </location>
</feature>
<feature type="compositionally biased region" description="Polar residues" evidence="1">
    <location>
        <begin position="1095"/>
        <end position="1110"/>
    </location>
</feature>
<dbReference type="Proteomes" id="UP000656548">
    <property type="component" value="Unassembled WGS sequence"/>
</dbReference>
<feature type="region of interest" description="Disordered" evidence="1">
    <location>
        <begin position="39"/>
        <end position="75"/>
    </location>
</feature>
<comment type="caution">
    <text evidence="4">The sequence shown here is derived from an EMBL/GenBank/DDBJ whole genome shotgun (WGS) entry which is preliminary data.</text>
</comment>
<keyword evidence="2" id="KW-0732">Signal</keyword>
<feature type="signal peptide" evidence="2">
    <location>
        <begin position="1"/>
        <end position="35"/>
    </location>
</feature>
<accession>A0ABR9LC74</accession>
<feature type="compositionally biased region" description="Low complexity" evidence="1">
    <location>
        <begin position="39"/>
        <end position="49"/>
    </location>
</feature>
<dbReference type="InterPro" id="IPR045351">
    <property type="entry name" value="DUF6531"/>
</dbReference>
<dbReference type="Gene3D" id="2.180.10.10">
    <property type="entry name" value="RHS repeat-associated core"/>
    <property type="match status" value="1"/>
</dbReference>
<reference evidence="4 5" key="1">
    <citation type="submission" date="2020-10" db="EMBL/GenBank/DDBJ databases">
        <title>Sequencing the genomes of 1000 actinobacteria strains.</title>
        <authorList>
            <person name="Klenk H.-P."/>
        </authorList>
    </citation>
    <scope>NUCLEOTIDE SEQUENCE [LARGE SCALE GENOMIC DNA]</scope>
    <source>
        <strain evidence="4 5">DSM 46661</strain>
    </source>
</reference>